<dbReference type="Pfam" id="PF02826">
    <property type="entry name" value="2-Hacid_dh_C"/>
    <property type="match status" value="1"/>
</dbReference>
<feature type="domain" description="D-isomer specific 2-hydroxyacid dehydrogenase NAD-binding" evidence="3">
    <location>
        <begin position="104"/>
        <end position="290"/>
    </location>
</feature>
<dbReference type="PANTHER" id="PTHR10996">
    <property type="entry name" value="2-HYDROXYACID DEHYDROGENASE-RELATED"/>
    <property type="match status" value="1"/>
</dbReference>
<dbReference type="GO" id="GO:0005829">
    <property type="term" value="C:cytosol"/>
    <property type="evidence" value="ECO:0007669"/>
    <property type="project" value="TreeGrafter"/>
</dbReference>
<evidence type="ECO:0000259" key="3">
    <source>
        <dbReference type="Pfam" id="PF02826"/>
    </source>
</evidence>
<dbReference type="AlphaFoldDB" id="A0A841RDN8"/>
<dbReference type="GO" id="GO:0051287">
    <property type="term" value="F:NAD binding"/>
    <property type="evidence" value="ECO:0007669"/>
    <property type="project" value="InterPro"/>
</dbReference>
<keyword evidence="1" id="KW-0560">Oxidoreductase</keyword>
<dbReference type="InterPro" id="IPR050223">
    <property type="entry name" value="D-isomer_2-hydroxyacid_DH"/>
</dbReference>
<dbReference type="SUPFAM" id="SSF51735">
    <property type="entry name" value="NAD(P)-binding Rossmann-fold domains"/>
    <property type="match status" value="1"/>
</dbReference>
<dbReference type="Gene3D" id="3.40.50.720">
    <property type="entry name" value="NAD(P)-binding Rossmann-like Domain"/>
    <property type="match status" value="2"/>
</dbReference>
<keyword evidence="2" id="KW-0520">NAD</keyword>
<dbReference type="Proteomes" id="UP000587760">
    <property type="component" value="Unassembled WGS sequence"/>
</dbReference>
<dbReference type="RefSeq" id="WP_184748327.1">
    <property type="nucleotide sequence ID" value="NZ_JACHGJ010000009.1"/>
</dbReference>
<gene>
    <name evidence="4" type="ORF">HNR50_003781</name>
</gene>
<evidence type="ECO:0000256" key="2">
    <source>
        <dbReference type="ARBA" id="ARBA00023027"/>
    </source>
</evidence>
<dbReference type="EMBL" id="JACHGJ010000009">
    <property type="protein sequence ID" value="MBB6482093.1"/>
    <property type="molecule type" value="Genomic_DNA"/>
</dbReference>
<dbReference type="GO" id="GO:0030267">
    <property type="term" value="F:glyoxylate reductase (NADPH) activity"/>
    <property type="evidence" value="ECO:0007669"/>
    <property type="project" value="TreeGrafter"/>
</dbReference>
<protein>
    <submittedName>
        <fullName evidence="4">Phosphoglycerate dehydrogenase-like enzyme</fullName>
    </submittedName>
</protein>
<dbReference type="PANTHER" id="PTHR10996:SF178">
    <property type="entry name" value="2-HYDROXYACID DEHYDROGENASE YGL185C-RELATED"/>
    <property type="match status" value="1"/>
</dbReference>
<comment type="caution">
    <text evidence="4">The sequence shown here is derived from an EMBL/GenBank/DDBJ whole genome shotgun (WGS) entry which is preliminary data.</text>
</comment>
<reference evidence="4 5" key="1">
    <citation type="submission" date="2020-08" db="EMBL/GenBank/DDBJ databases">
        <title>Genomic Encyclopedia of Type Strains, Phase IV (KMG-IV): sequencing the most valuable type-strain genomes for metagenomic binning, comparative biology and taxonomic classification.</title>
        <authorList>
            <person name="Goeker M."/>
        </authorList>
    </citation>
    <scope>NUCLEOTIDE SEQUENCE [LARGE SCALE GENOMIC DNA]</scope>
    <source>
        <strain evidence="4 5">DSM 2461</strain>
    </source>
</reference>
<dbReference type="InterPro" id="IPR036291">
    <property type="entry name" value="NAD(P)-bd_dom_sf"/>
</dbReference>
<evidence type="ECO:0000313" key="4">
    <source>
        <dbReference type="EMBL" id="MBB6482093.1"/>
    </source>
</evidence>
<evidence type="ECO:0000313" key="5">
    <source>
        <dbReference type="Proteomes" id="UP000587760"/>
    </source>
</evidence>
<sequence>MKILFFTHLTEEFPALIDELKEKWKEHSFICARSKDEYLEHALDSHILVYGNPSDDIIKRAAELKLIIVPYAGVGQLNFPLIRSRMISVANSHGNGAVVAERALGLAMACCGRIVEFHNDMKEGNWHRTGDQSRPFDYWYSIAGKKISILGTGSIGKSLSRLLKGFDCSVLGFRKNSGELTDYFDAITTDLDEALRFGDLVFLALPSTKETENIISRDKISLLEGKFVINVGRGSLIEEEPFFDALKSGTVKGAGIDAWYEYPSKENPAVTGSAFPFHELPNVVISPHAASHAPEGKLGQLTGACQVLETYLHNGTVINSITGDY</sequence>
<organism evidence="4 5">
    <name type="scientific">Spirochaeta isovalerica</name>
    <dbReference type="NCBI Taxonomy" id="150"/>
    <lineage>
        <taxon>Bacteria</taxon>
        <taxon>Pseudomonadati</taxon>
        <taxon>Spirochaetota</taxon>
        <taxon>Spirochaetia</taxon>
        <taxon>Spirochaetales</taxon>
        <taxon>Spirochaetaceae</taxon>
        <taxon>Spirochaeta</taxon>
    </lineage>
</organism>
<evidence type="ECO:0000256" key="1">
    <source>
        <dbReference type="ARBA" id="ARBA00023002"/>
    </source>
</evidence>
<dbReference type="SUPFAM" id="SSF52283">
    <property type="entry name" value="Formate/glycerate dehydrogenase catalytic domain-like"/>
    <property type="match status" value="1"/>
</dbReference>
<dbReference type="GO" id="GO:0016618">
    <property type="term" value="F:hydroxypyruvate reductase [NAD(P)H] activity"/>
    <property type="evidence" value="ECO:0007669"/>
    <property type="project" value="TreeGrafter"/>
</dbReference>
<accession>A0A841RDN8</accession>
<dbReference type="InterPro" id="IPR006140">
    <property type="entry name" value="D-isomer_DH_NAD-bd"/>
</dbReference>
<proteinExistence type="predicted"/>
<dbReference type="CDD" id="cd12165">
    <property type="entry name" value="2-Hacid_dh_6"/>
    <property type="match status" value="1"/>
</dbReference>
<keyword evidence="5" id="KW-1185">Reference proteome</keyword>
<name>A0A841RDN8_9SPIO</name>